<protein>
    <submittedName>
        <fullName evidence="2">Uncharacterized protein</fullName>
    </submittedName>
</protein>
<dbReference type="EMBL" id="BMUB01000058">
    <property type="protein sequence ID" value="GGV08552.1"/>
    <property type="molecule type" value="Genomic_DNA"/>
</dbReference>
<comment type="caution">
    <text evidence="2">The sequence shown here is derived from an EMBL/GenBank/DDBJ whole genome shotgun (WGS) entry which is preliminary data.</text>
</comment>
<evidence type="ECO:0000313" key="3">
    <source>
        <dbReference type="Proteomes" id="UP000610124"/>
    </source>
</evidence>
<feature type="compositionally biased region" description="Low complexity" evidence="1">
    <location>
        <begin position="65"/>
        <end position="76"/>
    </location>
</feature>
<organism evidence="2 3">
    <name type="scientific">Kitasatospora aureofaciens</name>
    <name type="common">Streptomyces aureofaciens</name>
    <dbReference type="NCBI Taxonomy" id="1894"/>
    <lineage>
        <taxon>Bacteria</taxon>
        <taxon>Bacillati</taxon>
        <taxon>Actinomycetota</taxon>
        <taxon>Actinomycetes</taxon>
        <taxon>Kitasatosporales</taxon>
        <taxon>Streptomycetaceae</taxon>
        <taxon>Kitasatospora</taxon>
    </lineage>
</organism>
<reference evidence="2" key="2">
    <citation type="submission" date="2020-09" db="EMBL/GenBank/DDBJ databases">
        <authorList>
            <person name="Sun Q."/>
            <person name="Ohkuma M."/>
        </authorList>
    </citation>
    <scope>NUCLEOTIDE SEQUENCE</scope>
    <source>
        <strain evidence="2">JCM 4434</strain>
    </source>
</reference>
<name>A0A8H9LZH5_KITAU</name>
<dbReference type="AlphaFoldDB" id="A0A8H9LZH5"/>
<dbReference type="Proteomes" id="UP000610124">
    <property type="component" value="Unassembled WGS sequence"/>
</dbReference>
<evidence type="ECO:0000313" key="2">
    <source>
        <dbReference type="EMBL" id="GGV08552.1"/>
    </source>
</evidence>
<gene>
    <name evidence="2" type="ORF">GCM10010502_74280</name>
</gene>
<reference evidence="2" key="1">
    <citation type="journal article" date="2014" name="Int. J. Syst. Evol. Microbiol.">
        <title>Complete genome sequence of Corynebacterium casei LMG S-19264T (=DSM 44701T), isolated from a smear-ripened cheese.</title>
        <authorList>
            <consortium name="US DOE Joint Genome Institute (JGI-PGF)"/>
            <person name="Walter F."/>
            <person name="Albersmeier A."/>
            <person name="Kalinowski J."/>
            <person name="Ruckert C."/>
        </authorList>
    </citation>
    <scope>NUCLEOTIDE SEQUENCE</scope>
    <source>
        <strain evidence="2">JCM 4434</strain>
    </source>
</reference>
<sequence>MRSGPGLFEIAAVAVPILWPFYRLALGHHRAALQGRALPMGRGCGGYGYGRMSVIAAIPSARPSTGGAETAASSAARAKRGERGRGPSSTRGTPGGGRGGGRPRRPRAAAPPRRSRAPVALEPSANALFHSHQNKPTLHQSPRSETVKGHDIARLAGRRTALRYLALGTMASLVAACTGNKTEAGSPKKQALKAFAVGEWDYQSSAGHQGVLTITTDGRWSTTQWQLAGQWELDGTHLRVRSYDDDDPFVVPDMTQSIEDGFTGQYKLNGGWSSDIGRTAQATYKNSQLTLHFPTYDDGGKGNGLTVTCTRRT</sequence>
<proteinExistence type="predicted"/>
<evidence type="ECO:0000256" key="1">
    <source>
        <dbReference type="SAM" id="MobiDB-lite"/>
    </source>
</evidence>
<feature type="region of interest" description="Disordered" evidence="1">
    <location>
        <begin position="61"/>
        <end position="119"/>
    </location>
</feature>
<accession>A0A8H9LZH5</accession>